<evidence type="ECO:0000256" key="15">
    <source>
        <dbReference type="ARBA" id="ARBA00022842"/>
    </source>
</evidence>
<comment type="pathway">
    <text evidence="26">Amino-acid biosynthesis; L-methionine biosynthesis via de novo pathway; L-homocysteine from L-cystathionine: step 1/1.</text>
</comment>
<evidence type="ECO:0000256" key="28">
    <source>
        <dbReference type="ARBA" id="ARBA00047517"/>
    </source>
</evidence>
<evidence type="ECO:0000256" key="2">
    <source>
        <dbReference type="ARBA" id="ARBA00004496"/>
    </source>
</evidence>
<keyword evidence="16" id="KW-0663">Pyridoxal phosphate</keyword>
<dbReference type="SUPFAM" id="SSF54211">
    <property type="entry name" value="Ribosomal protein S5 domain 2-like"/>
    <property type="match status" value="1"/>
</dbReference>
<dbReference type="SMR" id="A0A081CKB4"/>
<keyword evidence="21" id="KW-0486">Methionine biosynthesis</keyword>
<organism evidence="34">
    <name type="scientific">Pseudozyma antarctica</name>
    <name type="common">Yeast</name>
    <name type="synonym">Candida antarctica</name>
    <dbReference type="NCBI Taxonomy" id="84753"/>
    <lineage>
        <taxon>Eukaryota</taxon>
        <taxon>Fungi</taxon>
        <taxon>Dikarya</taxon>
        <taxon>Basidiomycota</taxon>
        <taxon>Ustilaginomycotina</taxon>
        <taxon>Ustilaginomycetes</taxon>
        <taxon>Ustilaginales</taxon>
        <taxon>Ustilaginaceae</taxon>
        <taxon>Moesziomyces</taxon>
    </lineage>
</organism>
<dbReference type="Proteomes" id="UP000053758">
    <property type="component" value="Unassembled WGS sequence"/>
</dbReference>
<keyword evidence="17" id="KW-0752">Steroid biosynthesis</keyword>
<keyword evidence="8" id="KW-0444">Lipid biosynthesis</keyword>
<evidence type="ECO:0000259" key="32">
    <source>
        <dbReference type="Pfam" id="PF00288"/>
    </source>
</evidence>
<keyword evidence="11" id="KW-0479">Metal-binding</keyword>
<feature type="region of interest" description="Disordered" evidence="31">
    <location>
        <begin position="47"/>
        <end position="66"/>
    </location>
</feature>
<keyword evidence="18" id="KW-0756">Sterol biosynthesis</keyword>
<evidence type="ECO:0000256" key="26">
    <source>
        <dbReference type="ARBA" id="ARBA00046315"/>
    </source>
</evidence>
<evidence type="ECO:0000256" key="18">
    <source>
        <dbReference type="ARBA" id="ARBA00023011"/>
    </source>
</evidence>
<dbReference type="InterPro" id="IPR006204">
    <property type="entry name" value="GHMP_kinase_N_dom"/>
</dbReference>
<evidence type="ECO:0000256" key="30">
    <source>
        <dbReference type="ARBA" id="ARBA00072331"/>
    </source>
</evidence>
<dbReference type="GO" id="GO:0005737">
    <property type="term" value="C:cytoplasm"/>
    <property type="evidence" value="ECO:0007669"/>
    <property type="project" value="UniProtKB-SubCell"/>
</dbReference>
<dbReference type="InterPro" id="IPR036554">
    <property type="entry name" value="GHMP_kinase_C_sf"/>
</dbReference>
<dbReference type="UniPathway" id="UPA00057">
    <property type="reaction ID" value="UER00098"/>
</dbReference>
<keyword evidence="19" id="KW-0443">Lipid metabolism</keyword>
<dbReference type="SUPFAM" id="SSF53383">
    <property type="entry name" value="PLP-dependent transferases"/>
    <property type="match status" value="1"/>
</dbReference>
<keyword evidence="12" id="KW-0547">Nucleotide-binding</keyword>
<evidence type="ECO:0000256" key="10">
    <source>
        <dbReference type="ARBA" id="ARBA00022679"/>
    </source>
</evidence>
<dbReference type="FunFam" id="3.90.1150.10:FF:000013">
    <property type="entry name" value="Cystathionine beta-lyase"/>
    <property type="match status" value="1"/>
</dbReference>
<dbReference type="FunFam" id="3.40.640.10:FF:000009">
    <property type="entry name" value="Cystathionine gamma-synthase homolog"/>
    <property type="match status" value="1"/>
</dbReference>
<dbReference type="GO" id="GO:0019287">
    <property type="term" value="P:isopentenyl diphosphate biosynthetic process, mevalonate pathway"/>
    <property type="evidence" value="ECO:0007669"/>
    <property type="project" value="UniProtKB-UniPathway"/>
</dbReference>
<gene>
    <name evidence="34" type="ORF">PAN0_016c5336</name>
</gene>
<dbReference type="PROSITE" id="PS00868">
    <property type="entry name" value="CYS_MET_METAB_PP"/>
    <property type="match status" value="1"/>
</dbReference>
<keyword evidence="7" id="KW-0963">Cytoplasm</keyword>
<comment type="subcellular location">
    <subcellularLocation>
        <location evidence="2">Cytoplasm</location>
    </subcellularLocation>
</comment>
<dbReference type="GO" id="GO:0004496">
    <property type="term" value="F:mevalonate kinase activity"/>
    <property type="evidence" value="ECO:0007669"/>
    <property type="project" value="UniProtKB-EC"/>
</dbReference>
<dbReference type="GO" id="GO:0019346">
    <property type="term" value="P:transsulfuration"/>
    <property type="evidence" value="ECO:0007669"/>
    <property type="project" value="InterPro"/>
</dbReference>
<keyword evidence="15" id="KW-0460">Magnesium</keyword>
<dbReference type="EC" id="2.7.1.36" evidence="5"/>
<evidence type="ECO:0000259" key="33">
    <source>
        <dbReference type="Pfam" id="PF08544"/>
    </source>
</evidence>
<keyword evidence="9" id="KW-0028">Amino-acid biosynthesis</keyword>
<evidence type="ECO:0000256" key="24">
    <source>
        <dbReference type="ARBA" id="ARBA00029310"/>
    </source>
</evidence>
<evidence type="ECO:0000313" key="35">
    <source>
        <dbReference type="Proteomes" id="UP000053758"/>
    </source>
</evidence>
<evidence type="ECO:0000256" key="21">
    <source>
        <dbReference type="ARBA" id="ARBA00023167"/>
    </source>
</evidence>
<dbReference type="NCBIfam" id="TIGR01329">
    <property type="entry name" value="cysta_beta_ly_E"/>
    <property type="match status" value="1"/>
</dbReference>
<evidence type="ECO:0000256" key="19">
    <source>
        <dbReference type="ARBA" id="ARBA00023098"/>
    </source>
</evidence>
<sequence>MERNLPFEAGGRARNAVCALHSPRRAISLSQGATCSASSLSLFRLGKSDSSARHPHPPLTRGTADTHSTLTLSHSTITLLLHSHFPPRHCDTSLHSDRIQSSSLLAVTSSYLSSSLPVPHGVHVAFHQHHHLPSAIPRSLAASPGLILSMSAHRDAYSVASSQASTVTPFNADVASSVASLDSSIPTSPEPSDLGDDDIKLPFVSHKDRRGPNGYRFATQCATVDDPNHKDQYGSSSTPIYMSATFKGLPGAEFDYSRSGNPTRSMLQHHLCQLQNCKYSYAVSSGMACLDVITRIVKAGERIIAGDDLYGGTNRLLGYLASHQNIHTDHVDTTDASKVEEMLQKRAADAAAGRCGKVSMVLLETPTNPCLKICDLQRCAAAAKKWAPDAVVVVDNTMMSPYLMRPLELGVDVVYDSGTKYLSGHHDLMAGVIACDRDDLGKQIAFTINSIGNALTPMDSFLLLRGIKTLAVRMDRQQASAITVAHYLDSLGFKVNYPGLASHPSKAVHDKQAAGPGSVLSFTTGDKALSERIVGATRLWGISVSFGCVNSLISMPCLMSHASIDPKVRAARGMPEDLIRLCVGIEDERDLLEDLENALLQAGAIRRKPSNRAAAQLGSATTDSSRAASPDLIAYERTPLHTDAAAQHDKVGSLVDDMNRAKLETRGGEGEPRLARDHPPPPTSLVVSAPGKVILFGEHAVVHGVTAIAGSVALRCYASVSPREDSKISLDLPDLGVVHTWSLDELPWAAVPESIQAGGAVPDALDAGLVSAIEKVVGDTVNESERSHAASIAFLVLYLCIVARRADARAQAFVLRSALPIGAGLGSSAALSSCLAAALNMLYGRIPAPAPGASEVAADHSAYVNQWAFLSEKVIHGTPSGVDNSVAVHGGAIAFTRAHPSNTLRANKMEKLKGFSSFRFLLVDSCVGREGKKLIAHVAAQKEAEPQRVEAALARIQTIADSAQQLLSGTSGASRADQVAQLRKLITLNHAELVALEVSHPALELIKNKTEAFGAGELATKLTGAGGGGCAVTLLPDAFEQDKVRELVGELSDAGFKCYETRVGGDGFGVRLPTSAEDAAEARIRFQQVNLSAELADWAEAQHGWVFA</sequence>
<dbReference type="InterPro" id="IPR014721">
    <property type="entry name" value="Ribsml_uS5_D2-typ_fold_subgr"/>
</dbReference>
<comment type="similarity">
    <text evidence="3">Belongs to the GHMP kinase family. Mevalonate kinase subfamily.</text>
</comment>
<dbReference type="PANTHER" id="PTHR11808:SF50">
    <property type="entry name" value="CYSTATHIONINE BETA-LYASE"/>
    <property type="match status" value="1"/>
</dbReference>
<evidence type="ECO:0000256" key="31">
    <source>
        <dbReference type="SAM" id="MobiDB-lite"/>
    </source>
</evidence>
<keyword evidence="13" id="KW-0418">Kinase</keyword>
<evidence type="ECO:0000256" key="14">
    <source>
        <dbReference type="ARBA" id="ARBA00022840"/>
    </source>
</evidence>
<dbReference type="GO" id="GO:0005524">
    <property type="term" value="F:ATP binding"/>
    <property type="evidence" value="ECO:0007669"/>
    <property type="project" value="UniProtKB-KW"/>
</dbReference>
<dbReference type="EMBL" id="DF830083">
    <property type="protein sequence ID" value="GAK67110.1"/>
    <property type="molecule type" value="Genomic_DNA"/>
</dbReference>
<dbReference type="GeneID" id="26306096"/>
<evidence type="ECO:0000256" key="11">
    <source>
        <dbReference type="ARBA" id="ARBA00022723"/>
    </source>
</evidence>
<keyword evidence="20" id="KW-1207">Sterol metabolism</keyword>
<evidence type="ECO:0000256" key="22">
    <source>
        <dbReference type="ARBA" id="ARBA00023221"/>
    </source>
</evidence>
<evidence type="ECO:0000256" key="6">
    <source>
        <dbReference type="ARBA" id="ARBA00012224"/>
    </source>
</evidence>
<dbReference type="PRINTS" id="PR00959">
    <property type="entry name" value="MEVGALKINASE"/>
</dbReference>
<evidence type="ECO:0000256" key="7">
    <source>
        <dbReference type="ARBA" id="ARBA00022490"/>
    </source>
</evidence>
<evidence type="ECO:0000256" key="1">
    <source>
        <dbReference type="ARBA" id="ARBA00001933"/>
    </source>
</evidence>
<dbReference type="GO" id="GO:0046872">
    <property type="term" value="F:metal ion binding"/>
    <property type="evidence" value="ECO:0007669"/>
    <property type="project" value="UniProtKB-KW"/>
</dbReference>
<feature type="domain" description="GHMP kinase C-terminal" evidence="33">
    <location>
        <begin position="979"/>
        <end position="1046"/>
    </location>
</feature>
<comment type="similarity">
    <text evidence="4">Belongs to the trans-sulfuration enzymes family.</text>
</comment>
<dbReference type="AlphaFoldDB" id="A0A081CKB4"/>
<name>A0A081CKB4_PSEA2</name>
<dbReference type="SUPFAM" id="SSF55060">
    <property type="entry name" value="GHMP Kinase, C-terminal domain"/>
    <property type="match status" value="1"/>
</dbReference>
<dbReference type="GO" id="GO:0030170">
    <property type="term" value="F:pyridoxal phosphate binding"/>
    <property type="evidence" value="ECO:0007669"/>
    <property type="project" value="InterPro"/>
</dbReference>
<evidence type="ECO:0000256" key="3">
    <source>
        <dbReference type="ARBA" id="ARBA00006495"/>
    </source>
</evidence>
<evidence type="ECO:0000256" key="17">
    <source>
        <dbReference type="ARBA" id="ARBA00022955"/>
    </source>
</evidence>
<dbReference type="InterPro" id="IPR015421">
    <property type="entry name" value="PyrdxlP-dep_Trfase_major"/>
</dbReference>
<evidence type="ECO:0000256" key="20">
    <source>
        <dbReference type="ARBA" id="ARBA00023166"/>
    </source>
</evidence>
<accession>A0A081CKB4</accession>
<dbReference type="GO" id="GO:0071266">
    <property type="term" value="P:'de novo' L-methionine biosynthetic process"/>
    <property type="evidence" value="ECO:0007669"/>
    <property type="project" value="InterPro"/>
</dbReference>
<dbReference type="PANTHER" id="PTHR11808">
    <property type="entry name" value="TRANS-SULFURATION ENZYME FAMILY MEMBER"/>
    <property type="match status" value="1"/>
</dbReference>
<dbReference type="InterPro" id="IPR015424">
    <property type="entry name" value="PyrdxlP-dep_Trfase"/>
</dbReference>
<keyword evidence="10" id="KW-0808">Transferase</keyword>
<comment type="catalytic activity">
    <reaction evidence="29">
        <text>an S-substituted L-cysteine + H2O = a thiol + pyruvate + NH4(+)</text>
        <dbReference type="Rhea" id="RHEA:18121"/>
        <dbReference type="ChEBI" id="CHEBI:15361"/>
        <dbReference type="ChEBI" id="CHEBI:15377"/>
        <dbReference type="ChEBI" id="CHEBI:28938"/>
        <dbReference type="ChEBI" id="CHEBI:29256"/>
        <dbReference type="ChEBI" id="CHEBI:58717"/>
        <dbReference type="EC" id="4.4.1.13"/>
    </reaction>
</comment>
<evidence type="ECO:0000256" key="13">
    <source>
        <dbReference type="ARBA" id="ARBA00022777"/>
    </source>
</evidence>
<comment type="cofactor">
    <cofactor evidence="1">
        <name>pyridoxal 5'-phosphate</name>
        <dbReference type="ChEBI" id="CHEBI:597326"/>
    </cofactor>
</comment>
<keyword evidence="23" id="KW-0456">Lyase</keyword>
<evidence type="ECO:0000256" key="8">
    <source>
        <dbReference type="ARBA" id="ARBA00022516"/>
    </source>
</evidence>
<dbReference type="Gene3D" id="3.30.230.10">
    <property type="match status" value="1"/>
</dbReference>
<dbReference type="NCBIfam" id="TIGR00549">
    <property type="entry name" value="mevalon_kin"/>
    <property type="match status" value="1"/>
</dbReference>
<protein>
    <recommendedName>
        <fullName evidence="30">Cystathionine beta-lyase</fullName>
        <ecNumber evidence="5">2.7.1.36</ecNumber>
        <ecNumber evidence="6">4.4.1.13</ecNumber>
    </recommendedName>
    <alternativeName>
        <fullName evidence="27">Cysteine-S-conjugate beta-lyase</fullName>
    </alternativeName>
</protein>
<dbReference type="InterPro" id="IPR020568">
    <property type="entry name" value="Ribosomal_Su5_D2-typ_SF"/>
</dbReference>
<dbReference type="GO" id="GO:0016126">
    <property type="term" value="P:sterol biosynthetic process"/>
    <property type="evidence" value="ECO:0007669"/>
    <property type="project" value="UniProtKB-KW"/>
</dbReference>
<dbReference type="Gene3D" id="3.30.70.890">
    <property type="entry name" value="GHMP kinase, C-terminal domain"/>
    <property type="match status" value="1"/>
</dbReference>
<keyword evidence="35" id="KW-1185">Reference proteome</keyword>
<evidence type="ECO:0000256" key="27">
    <source>
        <dbReference type="ARBA" id="ARBA00047213"/>
    </source>
</evidence>
<evidence type="ECO:0000256" key="23">
    <source>
        <dbReference type="ARBA" id="ARBA00023239"/>
    </source>
</evidence>
<evidence type="ECO:0000256" key="5">
    <source>
        <dbReference type="ARBA" id="ARBA00012103"/>
    </source>
</evidence>
<feature type="domain" description="GHMP kinase N-terminal" evidence="32">
    <location>
        <begin position="812"/>
        <end position="891"/>
    </location>
</feature>
<dbReference type="RefSeq" id="XP_014654763.1">
    <property type="nucleotide sequence ID" value="XM_014799277.1"/>
</dbReference>
<evidence type="ECO:0000256" key="9">
    <source>
        <dbReference type="ARBA" id="ARBA00022605"/>
    </source>
</evidence>
<dbReference type="InterPro" id="IPR054542">
    <property type="entry name" value="Cys_met_metab_PP"/>
</dbReference>
<comment type="catalytic activity">
    <reaction evidence="24">
        <text>(R)-mevalonate + ATP = (R)-5-phosphomevalonate + ADP + H(+)</text>
        <dbReference type="Rhea" id="RHEA:17065"/>
        <dbReference type="ChEBI" id="CHEBI:15378"/>
        <dbReference type="ChEBI" id="CHEBI:30616"/>
        <dbReference type="ChEBI" id="CHEBI:36464"/>
        <dbReference type="ChEBI" id="CHEBI:58146"/>
        <dbReference type="ChEBI" id="CHEBI:456216"/>
        <dbReference type="EC" id="2.7.1.36"/>
    </reaction>
    <physiologicalReaction direction="left-to-right" evidence="24">
        <dbReference type="Rhea" id="RHEA:17066"/>
    </physiologicalReaction>
</comment>
<dbReference type="InterPro" id="IPR015422">
    <property type="entry name" value="PyrdxlP-dep_Trfase_small"/>
</dbReference>
<dbReference type="Pfam" id="PF08544">
    <property type="entry name" value="GHMP_kinases_C"/>
    <property type="match status" value="1"/>
</dbReference>
<keyword evidence="22" id="KW-0753">Steroid metabolism</keyword>
<dbReference type="Pfam" id="PF01053">
    <property type="entry name" value="Cys_Met_Meta_PP"/>
    <property type="match status" value="1"/>
</dbReference>
<reference evidence="34" key="1">
    <citation type="submission" date="2014-07" db="EMBL/GenBank/DDBJ databases">
        <title>Draft genome sequence of the yeast Pseudozyma antarctica JCM 10317 known as a producer of lipase B which used in a wide range of industrial applications.</title>
        <authorList>
            <person name="Morita T."/>
            <person name="Saika A."/>
            <person name="Koike H."/>
        </authorList>
    </citation>
    <scope>NUCLEOTIDE SEQUENCE</scope>
    <source>
        <strain evidence="34">JCM 10317</strain>
    </source>
</reference>
<dbReference type="PROSITE" id="PS00627">
    <property type="entry name" value="GHMP_KINASES_ATP"/>
    <property type="match status" value="1"/>
</dbReference>
<dbReference type="Gene3D" id="3.90.1150.10">
    <property type="entry name" value="Aspartate Aminotransferase, domain 1"/>
    <property type="match status" value="1"/>
</dbReference>
<dbReference type="FunFam" id="3.30.70.890:FF:000003">
    <property type="entry name" value="Mevalonate kinase"/>
    <property type="match status" value="1"/>
</dbReference>
<dbReference type="InterPro" id="IPR013750">
    <property type="entry name" value="GHMP_kinase_C_dom"/>
</dbReference>
<evidence type="ECO:0000256" key="16">
    <source>
        <dbReference type="ARBA" id="ARBA00022898"/>
    </source>
</evidence>
<dbReference type="InterPro" id="IPR006238">
    <property type="entry name" value="Cys_b_lyase_euk"/>
</dbReference>
<dbReference type="EC" id="4.4.1.13" evidence="6"/>
<keyword evidence="14" id="KW-0067">ATP-binding</keyword>
<evidence type="ECO:0000256" key="25">
    <source>
        <dbReference type="ARBA" id="ARBA00029438"/>
    </source>
</evidence>
<dbReference type="InterPro" id="IPR006203">
    <property type="entry name" value="GHMP_knse_ATP-bd_CS"/>
</dbReference>
<evidence type="ECO:0000256" key="29">
    <source>
        <dbReference type="ARBA" id="ARBA00047625"/>
    </source>
</evidence>
<evidence type="ECO:0000313" key="34">
    <source>
        <dbReference type="EMBL" id="GAK67110.1"/>
    </source>
</evidence>
<comment type="catalytic activity">
    <reaction evidence="28">
        <text>L,L-cystathionine + H2O = L-homocysteine + pyruvate + NH4(+)</text>
        <dbReference type="Rhea" id="RHEA:13965"/>
        <dbReference type="ChEBI" id="CHEBI:15361"/>
        <dbReference type="ChEBI" id="CHEBI:15377"/>
        <dbReference type="ChEBI" id="CHEBI:28938"/>
        <dbReference type="ChEBI" id="CHEBI:58161"/>
        <dbReference type="ChEBI" id="CHEBI:58199"/>
    </reaction>
</comment>
<dbReference type="InterPro" id="IPR006205">
    <property type="entry name" value="Mev_gal_kin"/>
</dbReference>
<comment type="pathway">
    <text evidence="25">Isoprenoid biosynthesis; isopentenyl diphosphate biosynthesis via mevalonate pathway; isopentenyl diphosphate from (R)-mevalonate: step 1/3.</text>
</comment>
<dbReference type="Pfam" id="PF00288">
    <property type="entry name" value="GHMP_kinases_N"/>
    <property type="match status" value="1"/>
</dbReference>
<evidence type="ECO:0000256" key="12">
    <source>
        <dbReference type="ARBA" id="ARBA00022741"/>
    </source>
</evidence>
<dbReference type="GO" id="GO:0047804">
    <property type="term" value="F:cysteine-S-conjugate beta-lyase activity"/>
    <property type="evidence" value="ECO:0007669"/>
    <property type="project" value="UniProtKB-EC"/>
</dbReference>
<dbReference type="InterPro" id="IPR000277">
    <property type="entry name" value="Cys/Met-Metab_PyrdxlP-dep_enz"/>
</dbReference>
<evidence type="ECO:0000256" key="4">
    <source>
        <dbReference type="ARBA" id="ARBA00009077"/>
    </source>
</evidence>
<dbReference type="HOGENOM" id="CLU_009484_0_0_1"/>
<dbReference type="Gene3D" id="3.40.640.10">
    <property type="entry name" value="Type I PLP-dependent aspartate aminotransferase-like (Major domain)"/>
    <property type="match status" value="1"/>
</dbReference>
<proteinExistence type="inferred from homology"/>